<sequence>MDHVPLEIAVMIFDNLLEYDLVPRPNSEFTDQPNDTLVPFGERKEDMVPTWALFSEESRSTIVNARLSCRKLYAASSKTFATLIGHRPFRFTKVGTGNLRAIGRDARLSPYLTTMTIGCMNFDAAAETRAILDEALDVTVWALPRPTLVRVGIAHVWQSIYVAPPTSGSQFSAVLPLRTVTLENLKSKDRIRLLKSYHACTRWLGDNGPQFAEILVPLLQAFPFLESVRIDENDLTTHLGGWLQKRGTDLLHRWSYLSKSDDGEVRDCFQYGYPFNLYTSVVEPSAILSVLKQANVVLKDLRISARLMPPFTANVQFSALRTLRIPLITPFFGLDLTNAIAELAAELSMAFSIEDLALNITYHTQQDSTSILDALTVQQDLRRVSLTGQWVIREHVLLAFIKRHAHSLQCLILEGSVFHGNWRTVLSTLAELTNGTFRFFRAQCVLTAQGIGQPAAGQESSITDADLASFSCPVEWVSRLRTALV</sequence>
<gene>
    <name evidence="1" type="ORF">EK21DRAFT_111871</name>
</gene>
<keyword evidence="2" id="KW-1185">Reference proteome</keyword>
<accession>A0A9P4LNC3</accession>
<dbReference type="Proteomes" id="UP000799777">
    <property type="component" value="Unassembled WGS sequence"/>
</dbReference>
<dbReference type="OrthoDB" id="3792060at2759"/>
<evidence type="ECO:0000313" key="1">
    <source>
        <dbReference type="EMBL" id="KAF2030557.1"/>
    </source>
</evidence>
<evidence type="ECO:0000313" key="2">
    <source>
        <dbReference type="Proteomes" id="UP000799777"/>
    </source>
</evidence>
<reference evidence="1" key="1">
    <citation type="journal article" date="2020" name="Stud. Mycol.">
        <title>101 Dothideomycetes genomes: a test case for predicting lifestyles and emergence of pathogens.</title>
        <authorList>
            <person name="Haridas S."/>
            <person name="Albert R."/>
            <person name="Binder M."/>
            <person name="Bloem J."/>
            <person name="Labutti K."/>
            <person name="Salamov A."/>
            <person name="Andreopoulos B."/>
            <person name="Baker S."/>
            <person name="Barry K."/>
            <person name="Bills G."/>
            <person name="Bluhm B."/>
            <person name="Cannon C."/>
            <person name="Castanera R."/>
            <person name="Culley D."/>
            <person name="Daum C."/>
            <person name="Ezra D."/>
            <person name="Gonzalez J."/>
            <person name="Henrissat B."/>
            <person name="Kuo A."/>
            <person name="Liang C."/>
            <person name="Lipzen A."/>
            <person name="Lutzoni F."/>
            <person name="Magnuson J."/>
            <person name="Mondo S."/>
            <person name="Nolan M."/>
            <person name="Ohm R."/>
            <person name="Pangilinan J."/>
            <person name="Park H.-J."/>
            <person name="Ramirez L."/>
            <person name="Alfaro M."/>
            <person name="Sun H."/>
            <person name="Tritt A."/>
            <person name="Yoshinaga Y."/>
            <person name="Zwiers L.-H."/>
            <person name="Turgeon B."/>
            <person name="Goodwin S."/>
            <person name="Spatafora J."/>
            <person name="Crous P."/>
            <person name="Grigoriev I."/>
        </authorList>
    </citation>
    <scope>NUCLEOTIDE SEQUENCE</scope>
    <source>
        <strain evidence="1">CBS 110217</strain>
    </source>
</reference>
<dbReference type="EMBL" id="ML978189">
    <property type="protein sequence ID" value="KAF2030557.1"/>
    <property type="molecule type" value="Genomic_DNA"/>
</dbReference>
<organism evidence="1 2">
    <name type="scientific">Setomelanomma holmii</name>
    <dbReference type="NCBI Taxonomy" id="210430"/>
    <lineage>
        <taxon>Eukaryota</taxon>
        <taxon>Fungi</taxon>
        <taxon>Dikarya</taxon>
        <taxon>Ascomycota</taxon>
        <taxon>Pezizomycotina</taxon>
        <taxon>Dothideomycetes</taxon>
        <taxon>Pleosporomycetidae</taxon>
        <taxon>Pleosporales</taxon>
        <taxon>Pleosporineae</taxon>
        <taxon>Phaeosphaeriaceae</taxon>
        <taxon>Setomelanomma</taxon>
    </lineage>
</organism>
<dbReference type="AlphaFoldDB" id="A0A9P4LNC3"/>
<protein>
    <submittedName>
        <fullName evidence="1">Uncharacterized protein</fullName>
    </submittedName>
</protein>
<comment type="caution">
    <text evidence="1">The sequence shown here is derived from an EMBL/GenBank/DDBJ whole genome shotgun (WGS) entry which is preliminary data.</text>
</comment>
<proteinExistence type="predicted"/>
<name>A0A9P4LNC3_9PLEO</name>